<dbReference type="GO" id="GO:0005886">
    <property type="term" value="C:plasma membrane"/>
    <property type="evidence" value="ECO:0007669"/>
    <property type="project" value="TreeGrafter"/>
</dbReference>
<protein>
    <submittedName>
        <fullName evidence="11">Peptidase M13 family protein</fullName>
    </submittedName>
</protein>
<dbReference type="InterPro" id="IPR042089">
    <property type="entry name" value="Peptidase_M13_dom_2"/>
</dbReference>
<gene>
    <name evidence="11" type="ORF">J506_1257</name>
</gene>
<dbReference type="PANTHER" id="PTHR11733:SF167">
    <property type="entry name" value="FI17812P1-RELATED"/>
    <property type="match status" value="1"/>
</dbReference>
<comment type="cofactor">
    <cofactor evidence="1">
        <name>Zn(2+)</name>
        <dbReference type="ChEBI" id="CHEBI:29105"/>
    </cofactor>
</comment>
<dbReference type="GO" id="GO:0004222">
    <property type="term" value="F:metalloendopeptidase activity"/>
    <property type="evidence" value="ECO:0007669"/>
    <property type="project" value="InterPro"/>
</dbReference>
<dbReference type="InterPro" id="IPR000718">
    <property type="entry name" value="Peptidase_M13"/>
</dbReference>
<sequence>MKSILLKSALTIALMSSANLVHAELVTTSQIKKISGIDQQYIDSSISEKNDFYAHVNGIWLKNTEIPADKANWGAFNQLRELSISQVHGIVEELSRKKWADGSLEQKIATLYASFMDEKGIEKQGIIPLQAELHQIDSLKNKKQIAVLMAHFARINVNSPIGLGIEQDMKKSTEMVAGLEQSGLGLPDRDYYLKDDKKFIETRAQYLKYIEKTLSLAGDSQAAQHAQEILKLETQLARIQWSNVQNRDLAKRYNKYKLADLYKLTPAFDWQGYLTATELKGKIDTIQVNQPDYFQGLNTIIQNTPLDIWKAYFKLHLINNFSPLLNSAFVDNKFDFYNKTLRDITEQEARWKRGVQLVDKVLGDGIGKLYVEKYFPAEKKQQMELLVQNLIRAYDQSITELDWMSPATKIQARKKLSHMSIKIGYPKKWRDYSDLHIAKNDLVGNIIRASEFRYQYELNKLGKPVDRDEWYMKPQTVNAYYNPSLNEIVFPAAILQPPFFNINADDAVNYGGIGAVIGHEISHGFDDQGSQFDELGNMRNWWNAEDHQHFKAKTQALIEQYNRYEPIAGYHVNGELTLGENIADNSGLAIAYKAYQIALGGKPAPVIDGQTGEQRFYMGWAQVWRAKTREAQAIIYLKTDPHSPDKVRGNGALMNQKPFYEAFKINEDDQMYLPPEKRVTIW</sequence>
<keyword evidence="4" id="KW-0479">Metal-binding</keyword>
<dbReference type="Proteomes" id="UP000021108">
    <property type="component" value="Unassembled WGS sequence"/>
</dbReference>
<evidence type="ECO:0000259" key="9">
    <source>
        <dbReference type="Pfam" id="PF01431"/>
    </source>
</evidence>
<keyword evidence="3" id="KW-0645">Protease</keyword>
<evidence type="ECO:0000256" key="8">
    <source>
        <dbReference type="SAM" id="SignalP"/>
    </source>
</evidence>
<dbReference type="CDD" id="cd08662">
    <property type="entry name" value="M13"/>
    <property type="match status" value="1"/>
</dbReference>
<dbReference type="InterPro" id="IPR008753">
    <property type="entry name" value="Peptidase_M13_N"/>
</dbReference>
<comment type="caution">
    <text evidence="11">The sequence shown here is derived from an EMBL/GenBank/DDBJ whole genome shotgun (WGS) entry which is preliminary data.</text>
</comment>
<dbReference type="Pfam" id="PF05649">
    <property type="entry name" value="Peptidase_M13_N"/>
    <property type="match status" value="1"/>
</dbReference>
<comment type="similarity">
    <text evidence="2">Belongs to the peptidase M13 family.</text>
</comment>
<dbReference type="GO" id="GO:0016485">
    <property type="term" value="P:protein processing"/>
    <property type="evidence" value="ECO:0007669"/>
    <property type="project" value="TreeGrafter"/>
</dbReference>
<dbReference type="PRINTS" id="PR00786">
    <property type="entry name" value="NEPRILYSIN"/>
</dbReference>
<dbReference type="SUPFAM" id="SSF55486">
    <property type="entry name" value="Metalloproteases ('zincins'), catalytic domain"/>
    <property type="match status" value="1"/>
</dbReference>
<dbReference type="PATRIC" id="fig|1310607.3.peg.1219"/>
<feature type="chain" id="PRO_5001450106" evidence="8">
    <location>
        <begin position="24"/>
        <end position="682"/>
    </location>
</feature>
<dbReference type="PROSITE" id="PS51885">
    <property type="entry name" value="NEPRILYSIN"/>
    <property type="match status" value="1"/>
</dbReference>
<evidence type="ECO:0000256" key="3">
    <source>
        <dbReference type="ARBA" id="ARBA00022670"/>
    </source>
</evidence>
<dbReference type="EMBL" id="JEXD01000007">
    <property type="protein sequence ID" value="EXC08288.1"/>
    <property type="molecule type" value="Genomic_DNA"/>
</dbReference>
<dbReference type="RefSeq" id="WP_032059031.1">
    <property type="nucleotide sequence ID" value="NZ_JEXD01000007.1"/>
</dbReference>
<evidence type="ECO:0000259" key="10">
    <source>
        <dbReference type="Pfam" id="PF05649"/>
    </source>
</evidence>
<dbReference type="GO" id="GO:0046872">
    <property type="term" value="F:metal ion binding"/>
    <property type="evidence" value="ECO:0007669"/>
    <property type="project" value="UniProtKB-KW"/>
</dbReference>
<feature type="signal peptide" evidence="8">
    <location>
        <begin position="1"/>
        <end position="23"/>
    </location>
</feature>
<dbReference type="AlphaFoldDB" id="A0A009QLI8"/>
<evidence type="ECO:0000313" key="11">
    <source>
        <dbReference type="EMBL" id="EXC08288.1"/>
    </source>
</evidence>
<keyword evidence="8" id="KW-0732">Signal</keyword>
<keyword evidence="5" id="KW-0378">Hydrolase</keyword>
<dbReference type="InterPro" id="IPR024079">
    <property type="entry name" value="MetalloPept_cat_dom_sf"/>
</dbReference>
<feature type="domain" description="Peptidase M13 N-terminal" evidence="10">
    <location>
        <begin position="50"/>
        <end position="426"/>
    </location>
</feature>
<proteinExistence type="inferred from homology"/>
<evidence type="ECO:0000256" key="4">
    <source>
        <dbReference type="ARBA" id="ARBA00022723"/>
    </source>
</evidence>
<evidence type="ECO:0000256" key="5">
    <source>
        <dbReference type="ARBA" id="ARBA00022801"/>
    </source>
</evidence>
<dbReference type="Gene3D" id="3.40.390.10">
    <property type="entry name" value="Collagenase (Catalytic Domain)"/>
    <property type="match status" value="1"/>
</dbReference>
<evidence type="ECO:0000256" key="7">
    <source>
        <dbReference type="ARBA" id="ARBA00023049"/>
    </source>
</evidence>
<keyword evidence="6" id="KW-0862">Zinc</keyword>
<evidence type="ECO:0000256" key="2">
    <source>
        <dbReference type="ARBA" id="ARBA00007357"/>
    </source>
</evidence>
<reference evidence="11 12" key="1">
    <citation type="submission" date="2014-02" db="EMBL/GenBank/DDBJ databases">
        <title>Comparative genomics and transcriptomics to identify genetic mechanisms underlying the emergence of carbapenem resistant Acinetobacter baumannii (CRAb).</title>
        <authorList>
            <person name="Harris A.D."/>
            <person name="Johnson K.J."/>
            <person name="George J."/>
            <person name="Shefchek K."/>
            <person name="Daugherty S.C."/>
            <person name="Parankush S."/>
            <person name="Sadzewicz L."/>
            <person name="Tallon L."/>
            <person name="Sengamalay N."/>
            <person name="Hazen T.H."/>
            <person name="Rasko D.A."/>
        </authorList>
    </citation>
    <scope>NUCLEOTIDE SEQUENCE [LARGE SCALE GENOMIC DNA]</scope>
    <source>
        <strain evidence="11 12">625974</strain>
    </source>
</reference>
<organism evidence="11 12">
    <name type="scientific">Acinetobacter baumannii 625974</name>
    <dbReference type="NCBI Taxonomy" id="1310607"/>
    <lineage>
        <taxon>Bacteria</taxon>
        <taxon>Pseudomonadati</taxon>
        <taxon>Pseudomonadota</taxon>
        <taxon>Gammaproteobacteria</taxon>
        <taxon>Moraxellales</taxon>
        <taxon>Moraxellaceae</taxon>
        <taxon>Acinetobacter</taxon>
        <taxon>Acinetobacter calcoaceticus/baumannii complex</taxon>
    </lineage>
</organism>
<dbReference type="Gene3D" id="1.10.1380.10">
    <property type="entry name" value="Neutral endopeptidase , domain2"/>
    <property type="match status" value="1"/>
</dbReference>
<feature type="domain" description="Peptidase M13 C-terminal" evidence="9">
    <location>
        <begin position="478"/>
        <end position="679"/>
    </location>
</feature>
<dbReference type="Pfam" id="PF01431">
    <property type="entry name" value="Peptidase_M13"/>
    <property type="match status" value="1"/>
</dbReference>
<evidence type="ECO:0000256" key="6">
    <source>
        <dbReference type="ARBA" id="ARBA00022833"/>
    </source>
</evidence>
<evidence type="ECO:0000256" key="1">
    <source>
        <dbReference type="ARBA" id="ARBA00001947"/>
    </source>
</evidence>
<accession>A0A009QLI8</accession>
<dbReference type="InterPro" id="IPR018497">
    <property type="entry name" value="Peptidase_M13_C"/>
</dbReference>
<dbReference type="PANTHER" id="PTHR11733">
    <property type="entry name" value="ZINC METALLOPROTEASE FAMILY M13 NEPRILYSIN-RELATED"/>
    <property type="match status" value="1"/>
</dbReference>
<keyword evidence="7" id="KW-0482">Metalloprotease</keyword>
<name>A0A009QLI8_ACIBA</name>
<evidence type="ECO:0000313" key="12">
    <source>
        <dbReference type="Proteomes" id="UP000021108"/>
    </source>
</evidence>